<dbReference type="CDD" id="cd14798">
    <property type="entry name" value="RX-CC_like"/>
    <property type="match status" value="1"/>
</dbReference>
<dbReference type="FunFam" id="1.10.8.430:FF:000003">
    <property type="entry name" value="Probable disease resistance protein At5g66910"/>
    <property type="match status" value="1"/>
</dbReference>
<evidence type="ECO:0000259" key="7">
    <source>
        <dbReference type="Pfam" id="PF23598"/>
    </source>
</evidence>
<dbReference type="Gene3D" id="1.20.5.4130">
    <property type="match status" value="1"/>
</dbReference>
<dbReference type="Gene3D" id="3.80.10.10">
    <property type="entry name" value="Ribonuclease Inhibitor"/>
    <property type="match status" value="2"/>
</dbReference>
<dbReference type="OMA" id="INNWITE"/>
<dbReference type="InterPro" id="IPR058922">
    <property type="entry name" value="WHD_DRP"/>
</dbReference>
<dbReference type="Pfam" id="PF00931">
    <property type="entry name" value="NB-ARC"/>
    <property type="match status" value="1"/>
</dbReference>
<dbReference type="eggNOG" id="KOG4658">
    <property type="taxonomic scope" value="Eukaryota"/>
</dbReference>
<dbReference type="GeneID" id="104596696"/>
<dbReference type="Gene3D" id="1.10.8.430">
    <property type="entry name" value="Helical domain of apoptotic protease-activating factors"/>
    <property type="match status" value="1"/>
</dbReference>
<evidence type="ECO:0000256" key="1">
    <source>
        <dbReference type="ARBA" id="ARBA00022737"/>
    </source>
</evidence>
<dbReference type="InterPro" id="IPR036388">
    <property type="entry name" value="WH-like_DNA-bd_sf"/>
</dbReference>
<evidence type="ECO:0000259" key="5">
    <source>
        <dbReference type="Pfam" id="PF18052"/>
    </source>
</evidence>
<dbReference type="InterPro" id="IPR055414">
    <property type="entry name" value="LRR_R13L4/SHOC2-like"/>
</dbReference>
<dbReference type="Gene3D" id="1.10.10.10">
    <property type="entry name" value="Winged helix-like DNA-binding domain superfamily/Winged helix DNA-binding domain"/>
    <property type="match status" value="1"/>
</dbReference>
<keyword evidence="3" id="KW-0611">Plant defense</keyword>
<dbReference type="InterPro" id="IPR038005">
    <property type="entry name" value="RX-like_CC"/>
</dbReference>
<dbReference type="FunFam" id="3.40.50.300:FF:001091">
    <property type="entry name" value="Probable disease resistance protein At1g61300"/>
    <property type="match status" value="1"/>
</dbReference>
<dbReference type="PANTHER" id="PTHR23155:SF1185">
    <property type="entry name" value="DISEASE RESISTANCE RPP8-LIKE PROTEIN 3-RELATED"/>
    <property type="match status" value="1"/>
</dbReference>
<dbReference type="FunFam" id="1.10.10.10:FF:000322">
    <property type="entry name" value="Probable disease resistance protein At1g63360"/>
    <property type="match status" value="1"/>
</dbReference>
<protein>
    <submittedName>
        <fullName evidence="9">Disease resistance protein At1g50180</fullName>
    </submittedName>
</protein>
<dbReference type="GO" id="GO:0006952">
    <property type="term" value="P:defense response"/>
    <property type="evidence" value="ECO:0007669"/>
    <property type="project" value="UniProtKB-KW"/>
</dbReference>
<dbReference type="InterPro" id="IPR044974">
    <property type="entry name" value="Disease_R_plants"/>
</dbReference>
<evidence type="ECO:0000256" key="3">
    <source>
        <dbReference type="ARBA" id="ARBA00022821"/>
    </source>
</evidence>
<dbReference type="Proteomes" id="UP000189703">
    <property type="component" value="Unplaced"/>
</dbReference>
<evidence type="ECO:0000259" key="4">
    <source>
        <dbReference type="Pfam" id="PF00931"/>
    </source>
</evidence>
<proteinExistence type="predicted"/>
<accession>A0A1U8A4M9</accession>
<name>A0A1U8A4M9_NELNU</name>
<feature type="domain" description="NB-ARC" evidence="4">
    <location>
        <begin position="174"/>
        <end position="346"/>
    </location>
</feature>
<dbReference type="PRINTS" id="PR00364">
    <property type="entry name" value="DISEASERSIST"/>
</dbReference>
<evidence type="ECO:0000313" key="8">
    <source>
        <dbReference type="Proteomes" id="UP000189703"/>
    </source>
</evidence>
<dbReference type="InterPro" id="IPR041118">
    <property type="entry name" value="Rx_N"/>
</dbReference>
<keyword evidence="2" id="KW-0547">Nucleotide-binding</keyword>
<dbReference type="Pfam" id="PF23559">
    <property type="entry name" value="WHD_DRP"/>
    <property type="match status" value="1"/>
</dbReference>
<dbReference type="AlphaFoldDB" id="A0A1U8A4M9"/>
<gene>
    <name evidence="9" type="primary">LOC104596696</name>
</gene>
<feature type="domain" description="Disease resistance protein winged helix" evidence="6">
    <location>
        <begin position="435"/>
        <end position="507"/>
    </location>
</feature>
<dbReference type="OrthoDB" id="3027644at2759"/>
<dbReference type="InterPro" id="IPR032675">
    <property type="entry name" value="LRR_dom_sf"/>
</dbReference>
<dbReference type="GO" id="GO:0043531">
    <property type="term" value="F:ADP binding"/>
    <property type="evidence" value="ECO:0007669"/>
    <property type="project" value="InterPro"/>
</dbReference>
<dbReference type="Pfam" id="PF18052">
    <property type="entry name" value="Rx_N"/>
    <property type="match status" value="1"/>
</dbReference>
<evidence type="ECO:0000313" key="9">
    <source>
        <dbReference type="RefSeq" id="XP_010256251.1"/>
    </source>
</evidence>
<sequence>MAESAVASVVFRLGVLLAREAEVLLSGVSNQVEWLRSELIRMQGFLRYAEENQLEGQPINNWITEIRDLASEIEDAITLYIQKEAARRERRGWKGFPNRVFTINSKWKDLHKFGKQIEEIQNKIASIHRSRQIYGIGENSNSNTAKISAIETQKQLRRTYSHGVEEDVTGFEENTHQLVAQLLNEDRRLRVVSIVGMGGLGKTTLAKQVYHHKDVRHHFDCSAWAFISQQPSRRDVLHGFIKRANHFCKEDIEMIQQMNEEELVSKLYKILDSKRYLLVLDDIWRKEDWDCLKSAFPNGRKGSKIIITTRNKEVALHADPFSIPYKLETLTPEQSWDLFCKKAFNGATNSSYSPALEKIGKEMLEKCCGLPLAIVVLGGLLATKSSVYEWEDVHESIKSIFAKGEQHGGGVMGILALSYDDLPYHLKRCFLYLALFPEDCEIPRRRLIQLWLVEDFIVECRRGETLESLANKCFEELLDRFILEVGSISPIGRVKTCRIHDLMRDLCVSKAREQNFAESYHPAKTSLGLRRNAVHFDADRYYLSLKKHTSQLRSLSFFTVLRSYQLKPVCEHFKSLQILDLEGVFVTRLPKEIGRLRQLKYLGLRNTNIEKIPSSIGNLQRLETLDLFHRSLPTLIVPNVIWRMKQLRYICLPERQNQDLQLRIDTLTGLQALLNVSVSRWMEEDLGHLANLTNLRKLSILSILNPSQGQAVLESVRKFHYLQTLKLKSNGLGKLIHSLEPISGFKHPLRMNLSGEIEKLPGPLDFPPKLTKLTLEESRFGQLQLSALEKLPFLMVLNLYTESYVEKEMVCLRNGFPQLEFLGFSDLHELEKWRIEEGAMPRLRRLHIEYCNRWKMVPEGLRFITTLCELDVIKMPKEFEDNIKGNGVGFCEVQHIPSIRFDLKYARKI</sequence>
<dbReference type="Pfam" id="PF23598">
    <property type="entry name" value="LRR_14"/>
    <property type="match status" value="1"/>
</dbReference>
<dbReference type="SUPFAM" id="SSF52540">
    <property type="entry name" value="P-loop containing nucleoside triphosphate hydrolases"/>
    <property type="match status" value="1"/>
</dbReference>
<evidence type="ECO:0000256" key="2">
    <source>
        <dbReference type="ARBA" id="ARBA00022741"/>
    </source>
</evidence>
<dbReference type="PANTHER" id="PTHR23155">
    <property type="entry name" value="DISEASE RESISTANCE PROTEIN RP"/>
    <property type="match status" value="1"/>
</dbReference>
<organism evidence="8 9">
    <name type="scientific">Nelumbo nucifera</name>
    <name type="common">Sacred lotus</name>
    <dbReference type="NCBI Taxonomy" id="4432"/>
    <lineage>
        <taxon>Eukaryota</taxon>
        <taxon>Viridiplantae</taxon>
        <taxon>Streptophyta</taxon>
        <taxon>Embryophyta</taxon>
        <taxon>Tracheophyta</taxon>
        <taxon>Spermatophyta</taxon>
        <taxon>Magnoliopsida</taxon>
        <taxon>Proteales</taxon>
        <taxon>Nelumbonaceae</taxon>
        <taxon>Nelumbo</taxon>
    </lineage>
</organism>
<keyword evidence="8" id="KW-1185">Reference proteome</keyword>
<dbReference type="FunCoup" id="A0A1U8A4M9">
    <property type="interactions" value="20"/>
</dbReference>
<reference evidence="9" key="1">
    <citation type="submission" date="2025-08" db="UniProtKB">
        <authorList>
            <consortium name="RefSeq"/>
        </authorList>
    </citation>
    <scope>IDENTIFICATION</scope>
</reference>
<dbReference type="RefSeq" id="XP_010256251.1">
    <property type="nucleotide sequence ID" value="XM_010257949.2"/>
</dbReference>
<evidence type="ECO:0000259" key="6">
    <source>
        <dbReference type="Pfam" id="PF23559"/>
    </source>
</evidence>
<dbReference type="InterPro" id="IPR027417">
    <property type="entry name" value="P-loop_NTPase"/>
</dbReference>
<dbReference type="Gene3D" id="3.40.50.300">
    <property type="entry name" value="P-loop containing nucleotide triphosphate hydrolases"/>
    <property type="match status" value="1"/>
</dbReference>
<keyword evidence="1" id="KW-0677">Repeat</keyword>
<feature type="domain" description="Disease resistance N-terminal" evidence="5">
    <location>
        <begin position="5"/>
        <end position="89"/>
    </location>
</feature>
<feature type="domain" description="Disease resistance R13L4/SHOC-2-like LRR" evidence="7">
    <location>
        <begin position="551"/>
        <end position="855"/>
    </location>
</feature>
<dbReference type="GO" id="GO:0051707">
    <property type="term" value="P:response to other organism"/>
    <property type="evidence" value="ECO:0007669"/>
    <property type="project" value="UniProtKB-ARBA"/>
</dbReference>
<dbReference type="KEGG" id="nnu:104596696"/>
<dbReference type="InterPro" id="IPR002182">
    <property type="entry name" value="NB-ARC"/>
</dbReference>
<dbReference type="SUPFAM" id="SSF52058">
    <property type="entry name" value="L domain-like"/>
    <property type="match status" value="1"/>
</dbReference>
<dbReference type="InterPro" id="IPR042197">
    <property type="entry name" value="Apaf_helical"/>
</dbReference>